<dbReference type="PROSITE" id="PS00197">
    <property type="entry name" value="2FE2S_FER_1"/>
    <property type="match status" value="1"/>
</dbReference>
<protein>
    <submittedName>
        <fullName evidence="7">Aerobic-type carbon monoxide dehydrogenase small subunit (CoxS/CutS family)</fullName>
    </submittedName>
</protein>
<evidence type="ECO:0000256" key="1">
    <source>
        <dbReference type="ARBA" id="ARBA00022714"/>
    </source>
</evidence>
<dbReference type="Pfam" id="PF00111">
    <property type="entry name" value="Fer2"/>
    <property type="match status" value="1"/>
</dbReference>
<dbReference type="Gene3D" id="1.10.150.120">
    <property type="entry name" value="[2Fe-2S]-binding domain"/>
    <property type="match status" value="1"/>
</dbReference>
<evidence type="ECO:0000256" key="2">
    <source>
        <dbReference type="ARBA" id="ARBA00022723"/>
    </source>
</evidence>
<dbReference type="InterPro" id="IPR036884">
    <property type="entry name" value="2Fe-2S-bd_dom_sf"/>
</dbReference>
<accession>A0ABU1Z5N8</accession>
<dbReference type="InterPro" id="IPR036010">
    <property type="entry name" value="2Fe-2S_ferredoxin-like_sf"/>
</dbReference>
<dbReference type="Gene3D" id="3.10.20.30">
    <property type="match status" value="1"/>
</dbReference>
<keyword evidence="4" id="KW-0408">Iron</keyword>
<dbReference type="EMBL" id="JAVDXQ010000002">
    <property type="protein sequence ID" value="MDR7295934.1"/>
    <property type="molecule type" value="Genomic_DNA"/>
</dbReference>
<dbReference type="RefSeq" id="WP_310342925.1">
    <property type="nucleotide sequence ID" value="NZ_JAVDXQ010000002.1"/>
</dbReference>
<dbReference type="PANTHER" id="PTHR44379:SF2">
    <property type="entry name" value="BLR6218 PROTEIN"/>
    <property type="match status" value="1"/>
</dbReference>
<dbReference type="InterPro" id="IPR002888">
    <property type="entry name" value="2Fe-2S-bd"/>
</dbReference>
<comment type="caution">
    <text evidence="7">The sequence shown here is derived from an EMBL/GenBank/DDBJ whole genome shotgun (WGS) entry which is preliminary data.</text>
</comment>
<dbReference type="InterPro" id="IPR051452">
    <property type="entry name" value="Diverse_Oxidoreductases"/>
</dbReference>
<gene>
    <name evidence="7" type="ORF">J2X16_001273</name>
</gene>
<keyword evidence="5" id="KW-0411">Iron-sulfur</keyword>
<evidence type="ECO:0000313" key="8">
    <source>
        <dbReference type="Proteomes" id="UP001180536"/>
    </source>
</evidence>
<evidence type="ECO:0000259" key="6">
    <source>
        <dbReference type="PROSITE" id="PS51085"/>
    </source>
</evidence>
<evidence type="ECO:0000313" key="7">
    <source>
        <dbReference type="EMBL" id="MDR7295934.1"/>
    </source>
</evidence>
<dbReference type="InterPro" id="IPR001041">
    <property type="entry name" value="2Fe-2S_ferredoxin-type"/>
</dbReference>
<dbReference type="Proteomes" id="UP001180536">
    <property type="component" value="Unassembled WGS sequence"/>
</dbReference>
<organism evidence="7 8">
    <name type="scientific">Pelomonas aquatica</name>
    <dbReference type="NCBI Taxonomy" id="431058"/>
    <lineage>
        <taxon>Bacteria</taxon>
        <taxon>Pseudomonadati</taxon>
        <taxon>Pseudomonadota</taxon>
        <taxon>Betaproteobacteria</taxon>
        <taxon>Burkholderiales</taxon>
        <taxon>Sphaerotilaceae</taxon>
        <taxon>Roseateles</taxon>
    </lineage>
</organism>
<dbReference type="SUPFAM" id="SSF47741">
    <property type="entry name" value="CO dehydrogenase ISP C-domain like"/>
    <property type="match status" value="1"/>
</dbReference>
<reference evidence="7 8" key="1">
    <citation type="submission" date="2023-07" db="EMBL/GenBank/DDBJ databases">
        <title>Sorghum-associated microbial communities from plants grown in Nebraska, USA.</title>
        <authorList>
            <person name="Schachtman D."/>
        </authorList>
    </citation>
    <scope>NUCLEOTIDE SEQUENCE [LARGE SCALE GENOMIC DNA]</scope>
    <source>
        <strain evidence="7 8">BE310</strain>
    </source>
</reference>
<evidence type="ECO:0000256" key="3">
    <source>
        <dbReference type="ARBA" id="ARBA00023002"/>
    </source>
</evidence>
<dbReference type="SUPFAM" id="SSF54292">
    <property type="entry name" value="2Fe-2S ferredoxin-like"/>
    <property type="match status" value="1"/>
</dbReference>
<keyword evidence="2" id="KW-0479">Metal-binding</keyword>
<proteinExistence type="predicted"/>
<dbReference type="CDD" id="cd00207">
    <property type="entry name" value="fer2"/>
    <property type="match status" value="1"/>
</dbReference>
<dbReference type="PROSITE" id="PS51085">
    <property type="entry name" value="2FE2S_FER_2"/>
    <property type="match status" value="1"/>
</dbReference>
<keyword evidence="1" id="KW-0001">2Fe-2S</keyword>
<sequence length="156" mass="16640">MSLPLVVNGTQRRHLGDANEPLLWVLRDKLGLVSTKYGCGIGACGACTVHVDGEAQRACSVPVGSLRGKRVTTLEGLAWAGPGLHPVQQAWTELNVPQCGYCQAGQMMSAAALLRRHPRPSDAQVDEAMRGNLCRCGTYARIRAAVHRAAQILEGA</sequence>
<dbReference type="InterPro" id="IPR006058">
    <property type="entry name" value="2Fe2S_fd_BS"/>
</dbReference>
<dbReference type="Pfam" id="PF01799">
    <property type="entry name" value="Fer2_2"/>
    <property type="match status" value="1"/>
</dbReference>
<keyword evidence="8" id="KW-1185">Reference proteome</keyword>
<evidence type="ECO:0000256" key="4">
    <source>
        <dbReference type="ARBA" id="ARBA00023004"/>
    </source>
</evidence>
<name>A0ABU1Z5N8_9BURK</name>
<dbReference type="PANTHER" id="PTHR44379">
    <property type="entry name" value="OXIDOREDUCTASE WITH IRON-SULFUR SUBUNIT"/>
    <property type="match status" value="1"/>
</dbReference>
<dbReference type="InterPro" id="IPR012675">
    <property type="entry name" value="Beta-grasp_dom_sf"/>
</dbReference>
<keyword evidence="3" id="KW-0560">Oxidoreductase</keyword>
<feature type="domain" description="2Fe-2S ferredoxin-type" evidence="6">
    <location>
        <begin position="1"/>
        <end position="77"/>
    </location>
</feature>
<evidence type="ECO:0000256" key="5">
    <source>
        <dbReference type="ARBA" id="ARBA00023014"/>
    </source>
</evidence>